<evidence type="ECO:0000256" key="1">
    <source>
        <dbReference type="SAM" id="MobiDB-lite"/>
    </source>
</evidence>
<organism evidence="2 3">
    <name type="scientific">Apiospora rasikravindrae</name>
    <dbReference type="NCBI Taxonomy" id="990691"/>
    <lineage>
        <taxon>Eukaryota</taxon>
        <taxon>Fungi</taxon>
        <taxon>Dikarya</taxon>
        <taxon>Ascomycota</taxon>
        <taxon>Pezizomycotina</taxon>
        <taxon>Sordariomycetes</taxon>
        <taxon>Xylariomycetidae</taxon>
        <taxon>Amphisphaeriales</taxon>
        <taxon>Apiosporaceae</taxon>
        <taxon>Apiospora</taxon>
    </lineage>
</organism>
<evidence type="ECO:0000313" key="2">
    <source>
        <dbReference type="EMBL" id="KAK8041691.1"/>
    </source>
</evidence>
<name>A0ABR1T6Q5_9PEZI</name>
<accession>A0ABR1T6Q5</accession>
<dbReference type="Proteomes" id="UP001444661">
    <property type="component" value="Unassembled WGS sequence"/>
</dbReference>
<keyword evidence="3" id="KW-1185">Reference proteome</keyword>
<proteinExistence type="predicted"/>
<dbReference type="EMBL" id="JAQQWK010000005">
    <property type="protein sequence ID" value="KAK8041691.1"/>
    <property type="molecule type" value="Genomic_DNA"/>
</dbReference>
<feature type="compositionally biased region" description="Polar residues" evidence="1">
    <location>
        <begin position="180"/>
        <end position="192"/>
    </location>
</feature>
<gene>
    <name evidence="2" type="ORF">PG993_006214</name>
</gene>
<evidence type="ECO:0000313" key="3">
    <source>
        <dbReference type="Proteomes" id="UP001444661"/>
    </source>
</evidence>
<protein>
    <submittedName>
        <fullName evidence="2">Uncharacterized protein</fullName>
    </submittedName>
</protein>
<reference evidence="2 3" key="1">
    <citation type="submission" date="2023-01" db="EMBL/GenBank/DDBJ databases">
        <title>Analysis of 21 Apiospora genomes using comparative genomics revels a genus with tremendous synthesis potential of carbohydrate active enzymes and secondary metabolites.</title>
        <authorList>
            <person name="Sorensen T."/>
        </authorList>
    </citation>
    <scope>NUCLEOTIDE SEQUENCE [LARGE SCALE GENOMIC DNA]</scope>
    <source>
        <strain evidence="2 3">CBS 33761</strain>
    </source>
</reference>
<sequence>MKYDAGHVAVEHEVNHWLLMQTFSGTCASASSNKPKDPDPEQIRRILASGIDPNMSFDGGMTPWQGAILDAFWHLSSRPSPSDDEQHALWRETAKAWVEILEEFLQHGSDPHCPAVKHRYLPGFPRVTPMALVEVYSINSLAEEAARLEARIKTEATRRARPGNNFLANNNAKPDATRRTVGQETTANSDTNSVRSRGIMQWLFA</sequence>
<comment type="caution">
    <text evidence="2">The sequence shown here is derived from an EMBL/GenBank/DDBJ whole genome shotgun (WGS) entry which is preliminary data.</text>
</comment>
<feature type="region of interest" description="Disordered" evidence="1">
    <location>
        <begin position="161"/>
        <end position="192"/>
    </location>
</feature>